<dbReference type="InterPro" id="IPR050738">
    <property type="entry name" value="Sulfatase"/>
</dbReference>
<keyword evidence="4" id="KW-0732">Signal</keyword>
<proteinExistence type="inferred from homology"/>
<dbReference type="Proteomes" id="UP000094828">
    <property type="component" value="Unassembled WGS sequence"/>
</dbReference>
<dbReference type="GO" id="GO:0004065">
    <property type="term" value="F:arylsulfatase activity"/>
    <property type="evidence" value="ECO:0007669"/>
    <property type="project" value="TreeGrafter"/>
</dbReference>
<feature type="region of interest" description="Disordered" evidence="7">
    <location>
        <begin position="474"/>
        <end position="517"/>
    </location>
</feature>
<evidence type="ECO:0000256" key="3">
    <source>
        <dbReference type="ARBA" id="ARBA00022723"/>
    </source>
</evidence>
<keyword evidence="3" id="KW-0479">Metal-binding</keyword>
<name>A0A1C3E8M0_9PLAN</name>
<evidence type="ECO:0000256" key="5">
    <source>
        <dbReference type="ARBA" id="ARBA00022801"/>
    </source>
</evidence>
<dbReference type="Gene3D" id="3.40.720.10">
    <property type="entry name" value="Alkaline Phosphatase, subunit A"/>
    <property type="match status" value="1"/>
</dbReference>
<dbReference type="Pfam" id="PF00884">
    <property type="entry name" value="Sulfatase"/>
    <property type="match status" value="1"/>
</dbReference>
<comment type="cofactor">
    <cofactor evidence="1">
        <name>Ca(2+)</name>
        <dbReference type="ChEBI" id="CHEBI:29108"/>
    </cofactor>
</comment>
<keyword evidence="6" id="KW-0106">Calcium</keyword>
<dbReference type="Gene3D" id="3.30.1120.10">
    <property type="match status" value="1"/>
</dbReference>
<evidence type="ECO:0000256" key="1">
    <source>
        <dbReference type="ARBA" id="ARBA00001913"/>
    </source>
</evidence>
<feature type="domain" description="Sulfatase N-terminal" evidence="8">
    <location>
        <begin position="52"/>
        <end position="370"/>
    </location>
</feature>
<dbReference type="CDD" id="cd16144">
    <property type="entry name" value="ARS_like"/>
    <property type="match status" value="1"/>
</dbReference>
<gene>
    <name evidence="9" type="ORF">A6X21_08060</name>
</gene>
<accession>A0A1C3E8M0</accession>
<reference evidence="9 10" key="1">
    <citation type="submission" date="2016-05" db="EMBL/GenBank/DDBJ databases">
        <title>Genomic and physiological characterization of Planctopirus sp. isolated from fresh water lake.</title>
        <authorList>
            <person name="Subhash Y."/>
            <person name="Ramana C."/>
        </authorList>
    </citation>
    <scope>NUCLEOTIDE SEQUENCE [LARGE SCALE GENOMIC DNA]</scope>
    <source>
        <strain evidence="9 10">JC280</strain>
    </source>
</reference>
<organism evidence="9 10">
    <name type="scientific">Planctopirus hydrillae</name>
    <dbReference type="NCBI Taxonomy" id="1841610"/>
    <lineage>
        <taxon>Bacteria</taxon>
        <taxon>Pseudomonadati</taxon>
        <taxon>Planctomycetota</taxon>
        <taxon>Planctomycetia</taxon>
        <taxon>Planctomycetales</taxon>
        <taxon>Planctomycetaceae</taxon>
        <taxon>Planctopirus</taxon>
    </lineage>
</organism>
<keyword evidence="5 9" id="KW-0378">Hydrolase</keyword>
<evidence type="ECO:0000256" key="4">
    <source>
        <dbReference type="ARBA" id="ARBA00022729"/>
    </source>
</evidence>
<dbReference type="InterPro" id="IPR017850">
    <property type="entry name" value="Alkaline_phosphatase_core_sf"/>
</dbReference>
<dbReference type="PANTHER" id="PTHR42693:SF42">
    <property type="entry name" value="ARYLSULFATASE G"/>
    <property type="match status" value="1"/>
</dbReference>
<evidence type="ECO:0000256" key="6">
    <source>
        <dbReference type="ARBA" id="ARBA00022837"/>
    </source>
</evidence>
<dbReference type="EMBL" id="LYDR01000127">
    <property type="protein sequence ID" value="ODA29617.1"/>
    <property type="molecule type" value="Genomic_DNA"/>
</dbReference>
<evidence type="ECO:0000256" key="7">
    <source>
        <dbReference type="SAM" id="MobiDB-lite"/>
    </source>
</evidence>
<dbReference type="PANTHER" id="PTHR42693">
    <property type="entry name" value="ARYLSULFATASE FAMILY MEMBER"/>
    <property type="match status" value="1"/>
</dbReference>
<dbReference type="AlphaFoldDB" id="A0A1C3E8M0"/>
<dbReference type="GO" id="GO:0046872">
    <property type="term" value="F:metal ion binding"/>
    <property type="evidence" value="ECO:0007669"/>
    <property type="project" value="UniProtKB-KW"/>
</dbReference>
<evidence type="ECO:0000256" key="2">
    <source>
        <dbReference type="ARBA" id="ARBA00008779"/>
    </source>
</evidence>
<evidence type="ECO:0000259" key="8">
    <source>
        <dbReference type="Pfam" id="PF00884"/>
    </source>
</evidence>
<dbReference type="OrthoDB" id="9783154at2"/>
<dbReference type="STRING" id="1841610.A6X21_08060"/>
<comment type="caution">
    <text evidence="9">The sequence shown here is derived from an EMBL/GenBank/DDBJ whole genome shotgun (WGS) entry which is preliminary data.</text>
</comment>
<comment type="similarity">
    <text evidence="2">Belongs to the sulfatase family.</text>
</comment>
<sequence length="517" mass="57406">MFILTKESFVSVENVVSQENCLWRWIQFLCLGLIAVNAHAVQANDGKNPSRPNVIFIMADDLGYTDLGCFGSRYYETPRIDQLARQGVRFLNHHHCQNCAPTRAAIMTGQYGPRTGVYTVGSIDRFDWQSRPLRPVENVEKLPLDRATIAHQVQRSGYQTGMFGKWHLGLNGAYHPSQRGFQEAVESSGQHFDFKTSPPQKDTEGKYLADYLTDRAVDFIERHQSAPFFLYVPHFGVHSPFQAKKAWIEKFENKPGVGGHKNPVYAAMIASVDESVGRILDKLDELKLADQTVVVFASDNGGVGGYEREGLHKANDVTDNAPLRSGKGSLYEGGTRVPLIVRWPGVAPAGAECRTPTIHVDLYPTFLEITSAEQPGHPLDGESLVKLIKDPSGKLHREAIFQHFPGYLGSGQDQWRTTPVSLIQSGDWKLMEFLEDGKLELYNLASDLGEQKNLAATHPDKVHELQSRLKAWREEIQAPMPAKNASPSESNNGVRKGKASQKKSQKGKAKAAASSED</sequence>
<keyword evidence="10" id="KW-1185">Reference proteome</keyword>
<feature type="compositionally biased region" description="Basic residues" evidence="7">
    <location>
        <begin position="495"/>
        <end position="509"/>
    </location>
</feature>
<dbReference type="SUPFAM" id="SSF53649">
    <property type="entry name" value="Alkaline phosphatase-like"/>
    <property type="match status" value="1"/>
</dbReference>
<protein>
    <submittedName>
        <fullName evidence="9">Aryl-sulfate sulfohydrolase</fullName>
    </submittedName>
</protein>
<dbReference type="InterPro" id="IPR000917">
    <property type="entry name" value="Sulfatase_N"/>
</dbReference>
<evidence type="ECO:0000313" key="9">
    <source>
        <dbReference type="EMBL" id="ODA29617.1"/>
    </source>
</evidence>
<evidence type="ECO:0000313" key="10">
    <source>
        <dbReference type="Proteomes" id="UP000094828"/>
    </source>
</evidence>